<organism evidence="1 2">
    <name type="scientific">Actinocorallia longicatena</name>
    <dbReference type="NCBI Taxonomy" id="111803"/>
    <lineage>
        <taxon>Bacteria</taxon>
        <taxon>Bacillati</taxon>
        <taxon>Actinomycetota</taxon>
        <taxon>Actinomycetes</taxon>
        <taxon>Streptosporangiales</taxon>
        <taxon>Thermomonosporaceae</taxon>
        <taxon>Actinocorallia</taxon>
    </lineage>
</organism>
<dbReference type="PROSITE" id="PS51257">
    <property type="entry name" value="PROKAR_LIPOPROTEIN"/>
    <property type="match status" value="1"/>
</dbReference>
<accession>A0ABP6Q8J6</accession>
<dbReference type="PANTHER" id="PTHR43649:SF12">
    <property type="entry name" value="DIACETYLCHITOBIOSE BINDING PROTEIN DASA"/>
    <property type="match status" value="1"/>
</dbReference>
<dbReference type="Pfam" id="PF01547">
    <property type="entry name" value="SBP_bac_1"/>
    <property type="match status" value="1"/>
</dbReference>
<dbReference type="EMBL" id="BAAAUV010000006">
    <property type="protein sequence ID" value="GAA3209414.1"/>
    <property type="molecule type" value="Genomic_DNA"/>
</dbReference>
<dbReference type="InterPro" id="IPR006311">
    <property type="entry name" value="TAT_signal"/>
</dbReference>
<keyword evidence="2" id="KW-1185">Reference proteome</keyword>
<comment type="caution">
    <text evidence="1">The sequence shown here is derived from an EMBL/GenBank/DDBJ whole genome shotgun (WGS) entry which is preliminary data.</text>
</comment>
<gene>
    <name evidence="1" type="ORF">GCM10010468_26810</name>
</gene>
<proteinExistence type="predicted"/>
<protein>
    <submittedName>
        <fullName evidence="1">Sugar ABC transporter substrate-binding protein</fullName>
    </submittedName>
</protein>
<evidence type="ECO:0000313" key="2">
    <source>
        <dbReference type="Proteomes" id="UP001501237"/>
    </source>
</evidence>
<dbReference type="Proteomes" id="UP001501237">
    <property type="component" value="Unassembled WGS sequence"/>
</dbReference>
<name>A0ABP6Q8J6_9ACTN</name>
<dbReference type="SUPFAM" id="SSF53850">
    <property type="entry name" value="Periplasmic binding protein-like II"/>
    <property type="match status" value="1"/>
</dbReference>
<evidence type="ECO:0000313" key="1">
    <source>
        <dbReference type="EMBL" id="GAA3209414.1"/>
    </source>
</evidence>
<reference evidence="2" key="1">
    <citation type="journal article" date="2019" name="Int. J. Syst. Evol. Microbiol.">
        <title>The Global Catalogue of Microorganisms (GCM) 10K type strain sequencing project: providing services to taxonomists for standard genome sequencing and annotation.</title>
        <authorList>
            <consortium name="The Broad Institute Genomics Platform"/>
            <consortium name="The Broad Institute Genome Sequencing Center for Infectious Disease"/>
            <person name="Wu L."/>
            <person name="Ma J."/>
        </authorList>
    </citation>
    <scope>NUCLEOTIDE SEQUENCE [LARGE SCALE GENOMIC DNA]</scope>
    <source>
        <strain evidence="2">JCM 9377</strain>
    </source>
</reference>
<dbReference type="RefSeq" id="WP_344827175.1">
    <property type="nucleotide sequence ID" value="NZ_BAAAUV010000006.1"/>
</dbReference>
<sequence length="431" mass="43984">MTINRRGFLATAVGAGVLIAATACGTGGGEGGGSSEALTVWFPGNSAPEIELVTKKLVPEFETANGAKVQVTFVDWAQMSPKLNAGFAGNSAPDVFGHGPAAAAGFAAAQRIEPLDARIAALSADDKADLAPYLSGGQVGGKQYLIPLVGNGVLVAYRKDLLEKAGVAEPGTWTEAADAAKRLTVRDGGTVKQAGLMLQSAKIQRVQSFQGLLGSEGGTLLSADGKTATWNSAEGVKALEYFAGLYSGDGRVSDQLGLDFANQPAAQNPLATGKAAMVTATTGQVLQMVKAVPGLADKIGVLSPLKAADAKTFGGATTGLFVNADSAKKDLAWKFVEFMVSKGVNERYAETVGGLGVRASAAQGSYVTGQPLLKPFIDAAPAYVGSPNVPAWVQVRDVLDKHLEQALAGKVSAKKALDDAAAEAGPLLAAQ</sequence>
<dbReference type="InterPro" id="IPR006059">
    <property type="entry name" value="SBP"/>
</dbReference>
<dbReference type="Gene3D" id="3.40.190.10">
    <property type="entry name" value="Periplasmic binding protein-like II"/>
    <property type="match status" value="2"/>
</dbReference>
<dbReference type="PROSITE" id="PS51318">
    <property type="entry name" value="TAT"/>
    <property type="match status" value="1"/>
</dbReference>
<dbReference type="InterPro" id="IPR050490">
    <property type="entry name" value="Bact_solute-bd_prot1"/>
</dbReference>
<dbReference type="PANTHER" id="PTHR43649">
    <property type="entry name" value="ARABINOSE-BINDING PROTEIN-RELATED"/>
    <property type="match status" value="1"/>
</dbReference>